<dbReference type="Proteomes" id="UP001595880">
    <property type="component" value="Unassembled WGS sequence"/>
</dbReference>
<dbReference type="PRINTS" id="PR00097">
    <property type="entry name" value="ANTSNTHASEII"/>
</dbReference>
<accession>A0ABV8VT44</accession>
<proteinExistence type="predicted"/>
<dbReference type="CDD" id="cd01743">
    <property type="entry name" value="GATase1_Anthranilate_Synthase"/>
    <property type="match status" value="1"/>
</dbReference>
<dbReference type="InterPro" id="IPR006221">
    <property type="entry name" value="TrpG/PapA_dom"/>
</dbReference>
<dbReference type="PANTHER" id="PTHR43418">
    <property type="entry name" value="MULTIFUNCTIONAL TRYPTOPHAN BIOSYNTHESIS PROTEIN-RELATED"/>
    <property type="match status" value="1"/>
</dbReference>
<evidence type="ECO:0000256" key="1">
    <source>
        <dbReference type="ARBA" id="ARBA00022962"/>
    </source>
</evidence>
<organism evidence="3 4">
    <name type="scientific">Gracilibacillus marinus</name>
    <dbReference type="NCBI Taxonomy" id="630535"/>
    <lineage>
        <taxon>Bacteria</taxon>
        <taxon>Bacillati</taxon>
        <taxon>Bacillota</taxon>
        <taxon>Bacilli</taxon>
        <taxon>Bacillales</taxon>
        <taxon>Bacillaceae</taxon>
        <taxon>Gracilibacillus</taxon>
    </lineage>
</organism>
<dbReference type="PRINTS" id="PR00096">
    <property type="entry name" value="GATASE"/>
</dbReference>
<dbReference type="RefSeq" id="WP_390196479.1">
    <property type="nucleotide sequence ID" value="NZ_JBHSDV010000001.1"/>
</dbReference>
<dbReference type="Gene3D" id="3.40.50.880">
    <property type="match status" value="1"/>
</dbReference>
<protein>
    <submittedName>
        <fullName evidence="3">Anthranilate synthase component II</fullName>
    </submittedName>
</protein>
<gene>
    <name evidence="3" type="ORF">ACFOZ1_04695</name>
</gene>
<dbReference type="Pfam" id="PF00117">
    <property type="entry name" value="GATase"/>
    <property type="match status" value="1"/>
</dbReference>
<evidence type="ECO:0000259" key="2">
    <source>
        <dbReference type="Pfam" id="PF00117"/>
    </source>
</evidence>
<feature type="domain" description="Glutamine amidotransferase" evidence="2">
    <location>
        <begin position="3"/>
        <end position="184"/>
    </location>
</feature>
<keyword evidence="4" id="KW-1185">Reference proteome</keyword>
<dbReference type="PANTHER" id="PTHR43418:SF4">
    <property type="entry name" value="MULTIFUNCTIONAL TRYPTOPHAN BIOSYNTHESIS PROTEIN"/>
    <property type="match status" value="1"/>
</dbReference>
<evidence type="ECO:0000313" key="4">
    <source>
        <dbReference type="Proteomes" id="UP001595880"/>
    </source>
</evidence>
<dbReference type="InterPro" id="IPR029062">
    <property type="entry name" value="Class_I_gatase-like"/>
</dbReference>
<evidence type="ECO:0000313" key="3">
    <source>
        <dbReference type="EMBL" id="MFC4387102.1"/>
    </source>
</evidence>
<dbReference type="InterPro" id="IPR050472">
    <property type="entry name" value="Anth_synth/Amidotransfase"/>
</dbReference>
<dbReference type="NCBIfam" id="TIGR00566">
    <property type="entry name" value="trpG_papA"/>
    <property type="match status" value="1"/>
</dbReference>
<keyword evidence="1" id="KW-0315">Glutamine amidotransferase</keyword>
<name>A0ABV8VT44_9BACI</name>
<dbReference type="PROSITE" id="PS51273">
    <property type="entry name" value="GATASE_TYPE_1"/>
    <property type="match status" value="1"/>
</dbReference>
<reference evidence="4" key="1">
    <citation type="journal article" date="2019" name="Int. J. Syst. Evol. Microbiol.">
        <title>The Global Catalogue of Microorganisms (GCM) 10K type strain sequencing project: providing services to taxonomists for standard genome sequencing and annotation.</title>
        <authorList>
            <consortium name="The Broad Institute Genomics Platform"/>
            <consortium name="The Broad Institute Genome Sequencing Center for Infectious Disease"/>
            <person name="Wu L."/>
            <person name="Ma J."/>
        </authorList>
    </citation>
    <scope>NUCLEOTIDE SEQUENCE [LARGE SCALE GENOMIC DNA]</scope>
    <source>
        <strain evidence="4">KACC 14058</strain>
    </source>
</reference>
<dbReference type="InterPro" id="IPR017926">
    <property type="entry name" value="GATASE"/>
</dbReference>
<dbReference type="EMBL" id="JBHSDV010000001">
    <property type="protein sequence ID" value="MFC4387102.1"/>
    <property type="molecule type" value="Genomic_DNA"/>
</dbReference>
<sequence>MIVIIDNYDSFTYNLVQYYKQIHTDVIVFRNDAITVAQLKDLHPTLIVLSPGPGSPTDSGICKEILQTFYQDTPIFGVCLGMQIIVEFFDGKIVPSANPVHGMTSMITHTNHGVFNGLPQSFHVTRYHSLIADKNSLSKLDISAHTEDDLIMAVKHPTYPIEGVQFHPEAILTEYGFELIKNSLSLQLHPIIRKEEKN</sequence>
<dbReference type="SUPFAM" id="SSF52317">
    <property type="entry name" value="Class I glutamine amidotransferase-like"/>
    <property type="match status" value="1"/>
</dbReference>
<comment type="caution">
    <text evidence="3">The sequence shown here is derived from an EMBL/GenBank/DDBJ whole genome shotgun (WGS) entry which is preliminary data.</text>
</comment>